<dbReference type="EMBL" id="BAABCE010000009">
    <property type="protein sequence ID" value="GAA3560532.1"/>
    <property type="molecule type" value="Genomic_DNA"/>
</dbReference>
<comment type="caution">
    <text evidence="9">The sequence shown here is derived from an EMBL/GenBank/DDBJ whole genome shotgun (WGS) entry which is preliminary data.</text>
</comment>
<organism evidence="9 10">
    <name type="scientific">Streptomyces osmaniensis</name>
    <dbReference type="NCBI Taxonomy" id="593134"/>
    <lineage>
        <taxon>Bacteria</taxon>
        <taxon>Bacillati</taxon>
        <taxon>Actinomycetota</taxon>
        <taxon>Actinomycetes</taxon>
        <taxon>Kitasatosporales</taxon>
        <taxon>Streptomycetaceae</taxon>
        <taxon>Streptomyces</taxon>
    </lineage>
</organism>
<sequence length="73" mass="7230">MSAAQVSVDRGRCIGAGMCALTAPEVFDQDVDDGRVLLLQAEPTAAHSAAARMAAGVCPSGAITLAEPESGGS</sequence>
<dbReference type="Proteomes" id="UP001500707">
    <property type="component" value="Unassembled WGS sequence"/>
</dbReference>
<keyword evidence="2 8" id="KW-0813">Transport</keyword>
<keyword evidence="5 8" id="KW-0408">Iron</keyword>
<keyword evidence="7" id="KW-0003">3Fe-4S</keyword>
<evidence type="ECO:0000256" key="3">
    <source>
        <dbReference type="ARBA" id="ARBA00022723"/>
    </source>
</evidence>
<evidence type="ECO:0000256" key="6">
    <source>
        <dbReference type="ARBA" id="ARBA00023014"/>
    </source>
</evidence>
<dbReference type="InterPro" id="IPR051269">
    <property type="entry name" value="Fe-S_cluster_ET"/>
</dbReference>
<comment type="cofactor">
    <cofactor evidence="1">
        <name>[3Fe-4S] cluster</name>
        <dbReference type="ChEBI" id="CHEBI:21137"/>
    </cofactor>
</comment>
<accession>A0ABP6X4X2</accession>
<keyword evidence="6 8" id="KW-0411">Iron-sulfur</keyword>
<evidence type="ECO:0000313" key="9">
    <source>
        <dbReference type="EMBL" id="GAA3560532.1"/>
    </source>
</evidence>
<reference evidence="10" key="1">
    <citation type="journal article" date="2019" name="Int. J. Syst. Evol. Microbiol.">
        <title>The Global Catalogue of Microorganisms (GCM) 10K type strain sequencing project: providing services to taxonomists for standard genome sequencing and annotation.</title>
        <authorList>
            <consortium name="The Broad Institute Genomics Platform"/>
            <consortium name="The Broad Institute Genome Sequencing Center for Infectious Disease"/>
            <person name="Wu L."/>
            <person name="Ma J."/>
        </authorList>
    </citation>
    <scope>NUCLEOTIDE SEQUENCE [LARGE SCALE GENOMIC DNA]</scope>
    <source>
        <strain evidence="10">JCM 17656</strain>
    </source>
</reference>
<dbReference type="Gene3D" id="3.30.70.20">
    <property type="match status" value="1"/>
</dbReference>
<dbReference type="PANTHER" id="PTHR36923">
    <property type="entry name" value="FERREDOXIN"/>
    <property type="match status" value="1"/>
</dbReference>
<evidence type="ECO:0000256" key="2">
    <source>
        <dbReference type="ARBA" id="ARBA00022448"/>
    </source>
</evidence>
<evidence type="ECO:0000313" key="10">
    <source>
        <dbReference type="Proteomes" id="UP001500707"/>
    </source>
</evidence>
<proteinExistence type="predicted"/>
<comment type="function">
    <text evidence="8">Ferredoxins are iron-sulfur proteins that transfer electrons in a wide variety of metabolic reactions.</text>
</comment>
<dbReference type="PANTHER" id="PTHR36923:SF3">
    <property type="entry name" value="FERREDOXIN"/>
    <property type="match status" value="1"/>
</dbReference>
<evidence type="ECO:0000256" key="1">
    <source>
        <dbReference type="ARBA" id="ARBA00001927"/>
    </source>
</evidence>
<dbReference type="PRINTS" id="PR00352">
    <property type="entry name" value="3FE4SFRDOXIN"/>
</dbReference>
<evidence type="ECO:0000256" key="4">
    <source>
        <dbReference type="ARBA" id="ARBA00022982"/>
    </source>
</evidence>
<dbReference type="InterPro" id="IPR001080">
    <property type="entry name" value="3Fe4S_ferredoxin"/>
</dbReference>
<evidence type="ECO:0000256" key="7">
    <source>
        <dbReference type="ARBA" id="ARBA00023291"/>
    </source>
</evidence>
<dbReference type="Pfam" id="PF13370">
    <property type="entry name" value="Fer4_13"/>
    <property type="match status" value="1"/>
</dbReference>
<evidence type="ECO:0000256" key="5">
    <source>
        <dbReference type="ARBA" id="ARBA00023004"/>
    </source>
</evidence>
<keyword evidence="10" id="KW-1185">Reference proteome</keyword>
<protein>
    <recommendedName>
        <fullName evidence="8">Ferredoxin</fullName>
    </recommendedName>
</protein>
<evidence type="ECO:0000256" key="8">
    <source>
        <dbReference type="RuleBase" id="RU368020"/>
    </source>
</evidence>
<keyword evidence="4 8" id="KW-0249">Electron transport</keyword>
<dbReference type="SUPFAM" id="SSF54862">
    <property type="entry name" value="4Fe-4S ferredoxins"/>
    <property type="match status" value="1"/>
</dbReference>
<keyword evidence="3 8" id="KW-0479">Metal-binding</keyword>
<gene>
    <name evidence="9" type="ORF">GCM10022295_48370</name>
</gene>
<name>A0ABP6X4X2_9ACTN</name>